<dbReference type="InterPro" id="IPR002938">
    <property type="entry name" value="FAD-bd"/>
</dbReference>
<dbReference type="GO" id="GO:0071949">
    <property type="term" value="F:FAD binding"/>
    <property type="evidence" value="ECO:0007669"/>
    <property type="project" value="InterPro"/>
</dbReference>
<dbReference type="EMBL" id="MVBM01000002">
    <property type="protein sequence ID" value="OOK78684.1"/>
    <property type="molecule type" value="Genomic_DNA"/>
</dbReference>
<evidence type="ECO:0000313" key="3">
    <source>
        <dbReference type="Proteomes" id="UP000189229"/>
    </source>
</evidence>
<accession>A0A1V3XHK2</accession>
<sequence length="59" mass="6677">MRTVPWLADRIDTLSSFDDVKLLDVQLNRLRRWYSDGVLCIGDAAHAMSPVGASESIWQ</sequence>
<feature type="domain" description="FAD-binding" evidence="1">
    <location>
        <begin position="14"/>
        <end position="53"/>
    </location>
</feature>
<organism evidence="2 3">
    <name type="scientific">Mycobacterium kansasii</name>
    <dbReference type="NCBI Taxonomy" id="1768"/>
    <lineage>
        <taxon>Bacteria</taxon>
        <taxon>Bacillati</taxon>
        <taxon>Actinomycetota</taxon>
        <taxon>Actinomycetes</taxon>
        <taxon>Mycobacteriales</taxon>
        <taxon>Mycobacteriaceae</taxon>
        <taxon>Mycobacterium</taxon>
    </lineage>
</organism>
<comment type="caution">
    <text evidence="2">The sequence shown here is derived from an EMBL/GenBank/DDBJ whole genome shotgun (WGS) entry which is preliminary data.</text>
</comment>
<protein>
    <submittedName>
        <fullName evidence="2">FAD binding domain protein</fullName>
    </submittedName>
</protein>
<evidence type="ECO:0000259" key="1">
    <source>
        <dbReference type="Pfam" id="PF01494"/>
    </source>
</evidence>
<name>A0A1V3XHK2_MYCKA</name>
<reference evidence="2 3" key="1">
    <citation type="submission" date="2017-02" db="EMBL/GenBank/DDBJ databases">
        <title>Complete genome sequences of Mycobacterium kansasii strains isolated from rhesus macaques.</title>
        <authorList>
            <person name="Panda A."/>
            <person name="Nagaraj S."/>
            <person name="Zhao X."/>
            <person name="Tettelin H."/>
            <person name="Detolla L.J."/>
        </authorList>
    </citation>
    <scope>NUCLEOTIDE SEQUENCE [LARGE SCALE GENOMIC DNA]</scope>
    <source>
        <strain evidence="2 3">11-3813</strain>
    </source>
</reference>
<dbReference type="Gene3D" id="3.30.9.10">
    <property type="entry name" value="D-Amino Acid Oxidase, subunit A, domain 2"/>
    <property type="match status" value="1"/>
</dbReference>
<gene>
    <name evidence="2" type="ORF">BZL30_1707</name>
</gene>
<dbReference type="AlphaFoldDB" id="A0A1V3XHK2"/>
<dbReference type="Gene3D" id="3.50.50.60">
    <property type="entry name" value="FAD/NAD(P)-binding domain"/>
    <property type="match status" value="1"/>
</dbReference>
<evidence type="ECO:0000313" key="2">
    <source>
        <dbReference type="EMBL" id="OOK78684.1"/>
    </source>
</evidence>
<dbReference type="Proteomes" id="UP000189229">
    <property type="component" value="Unassembled WGS sequence"/>
</dbReference>
<dbReference type="Pfam" id="PF01494">
    <property type="entry name" value="FAD_binding_3"/>
    <property type="match status" value="1"/>
</dbReference>
<dbReference type="SUPFAM" id="SSF51905">
    <property type="entry name" value="FAD/NAD(P)-binding domain"/>
    <property type="match status" value="1"/>
</dbReference>
<dbReference type="InterPro" id="IPR036188">
    <property type="entry name" value="FAD/NAD-bd_sf"/>
</dbReference>
<proteinExistence type="predicted"/>